<proteinExistence type="predicted"/>
<reference evidence="1 2" key="1">
    <citation type="submission" date="2023-07" db="EMBL/GenBank/DDBJ databases">
        <title>Comparative genomics of wheat-associated soil bacteria to identify genetic determinants of phenazine resistance.</title>
        <authorList>
            <person name="Mouncey N."/>
        </authorList>
    </citation>
    <scope>NUCLEOTIDE SEQUENCE [LARGE SCALE GENOMIC DNA]</scope>
    <source>
        <strain evidence="1 2">V3I3</strain>
    </source>
</reference>
<sequence>MAPAPSKPADQASGAFTCAVDWSRVASTLRSSQIFSIEPAARLRGSVRSAQKAEAFALSSLSATLPIDSSTTPVSAPRGATVGVAGSAYCAMRGIVELLASSYP</sequence>
<evidence type="ECO:0000313" key="1">
    <source>
        <dbReference type="EMBL" id="MDQ0894336.1"/>
    </source>
</evidence>
<keyword evidence="2" id="KW-1185">Reference proteome</keyword>
<name>A0ABU0R8C7_9MICO</name>
<gene>
    <name evidence="1" type="ORF">QFZ26_001891</name>
</gene>
<accession>A0ABU0R8C7</accession>
<protein>
    <submittedName>
        <fullName evidence="1">Uncharacterized protein</fullName>
    </submittedName>
</protein>
<dbReference type="Proteomes" id="UP001239083">
    <property type="component" value="Unassembled WGS sequence"/>
</dbReference>
<organism evidence="1 2">
    <name type="scientific">Agromyces ramosus</name>
    <dbReference type="NCBI Taxonomy" id="33879"/>
    <lineage>
        <taxon>Bacteria</taxon>
        <taxon>Bacillati</taxon>
        <taxon>Actinomycetota</taxon>
        <taxon>Actinomycetes</taxon>
        <taxon>Micrococcales</taxon>
        <taxon>Microbacteriaceae</taxon>
        <taxon>Agromyces</taxon>
    </lineage>
</organism>
<dbReference type="EMBL" id="JAUSYY010000001">
    <property type="protein sequence ID" value="MDQ0894336.1"/>
    <property type="molecule type" value="Genomic_DNA"/>
</dbReference>
<comment type="caution">
    <text evidence="1">The sequence shown here is derived from an EMBL/GenBank/DDBJ whole genome shotgun (WGS) entry which is preliminary data.</text>
</comment>
<evidence type="ECO:0000313" key="2">
    <source>
        <dbReference type="Proteomes" id="UP001239083"/>
    </source>
</evidence>